<evidence type="ECO:0000313" key="3">
    <source>
        <dbReference type="Proteomes" id="UP000198762"/>
    </source>
</evidence>
<evidence type="ECO:0000313" key="2">
    <source>
        <dbReference type="EMBL" id="SET19366.1"/>
    </source>
</evidence>
<keyword evidence="1" id="KW-0732">Signal</keyword>
<dbReference type="Proteomes" id="UP000198762">
    <property type="component" value="Unassembled WGS sequence"/>
</dbReference>
<dbReference type="Gene3D" id="2.130.10.10">
    <property type="entry name" value="YVTN repeat-like/Quinoprotein amine dehydrogenase"/>
    <property type="match status" value="2"/>
</dbReference>
<sequence>MKCIAVALTGLTLALSVPVASAEAPATPNLKEWNIPWDNTRPRDPWVGPGENTIWFVGQAGDYVATLNPETGDLKRYRLDPGTGPHNVIADKRGAFYAGNQAEHIGLLDPESGEIRKFKLEGEGPKDVHTMAFDANGDIFFTEQGGNRIGWLDVDQYDYRMFNVETEWARPYGLVVSKGSRPWVALFGTNKLATVDARGEIHEVALPREGARPRRLDITDDDQVWYVDYAEGYLGRFDIDSGEIQEWPVPGGTDAYPYAMALDDQGRPWFVETGPSPNRLIGFDPQSESFSEPATIPSGGGTVRHMVFDPETRSLWFGTDTNTVVRATLR</sequence>
<dbReference type="RefSeq" id="WP_091850102.1">
    <property type="nucleotide sequence ID" value="NZ_FOHZ01000005.1"/>
</dbReference>
<dbReference type="GO" id="GO:0016829">
    <property type="term" value="F:lyase activity"/>
    <property type="evidence" value="ECO:0007669"/>
    <property type="project" value="UniProtKB-KW"/>
</dbReference>
<dbReference type="PANTHER" id="PTHR40274">
    <property type="entry name" value="VIRGINIAMYCIN B LYASE"/>
    <property type="match status" value="1"/>
</dbReference>
<evidence type="ECO:0000256" key="1">
    <source>
        <dbReference type="SAM" id="SignalP"/>
    </source>
</evidence>
<dbReference type="PANTHER" id="PTHR40274:SF3">
    <property type="entry name" value="VIRGINIAMYCIN B LYASE"/>
    <property type="match status" value="1"/>
</dbReference>
<protein>
    <submittedName>
        <fullName evidence="2">Virginiamycin B lyase</fullName>
    </submittedName>
</protein>
<gene>
    <name evidence="2" type="ORF">SAMN04487962_105174</name>
</gene>
<feature type="signal peptide" evidence="1">
    <location>
        <begin position="1"/>
        <end position="22"/>
    </location>
</feature>
<dbReference type="EMBL" id="FOHZ01000005">
    <property type="protein sequence ID" value="SET19366.1"/>
    <property type="molecule type" value="Genomic_DNA"/>
</dbReference>
<keyword evidence="2" id="KW-0456">Lyase</keyword>
<dbReference type="InterPro" id="IPR015943">
    <property type="entry name" value="WD40/YVTN_repeat-like_dom_sf"/>
</dbReference>
<feature type="chain" id="PRO_5011605912" evidence="1">
    <location>
        <begin position="23"/>
        <end position="330"/>
    </location>
</feature>
<dbReference type="InterPro" id="IPR051344">
    <property type="entry name" value="Vgb"/>
</dbReference>
<dbReference type="AlphaFoldDB" id="A0A1I0CI99"/>
<proteinExistence type="predicted"/>
<accession>A0A1I0CI99</accession>
<dbReference type="STRING" id="430453.SAMN04487962_105174"/>
<reference evidence="3" key="1">
    <citation type="submission" date="2016-10" db="EMBL/GenBank/DDBJ databases">
        <authorList>
            <person name="Varghese N."/>
            <person name="Submissions S."/>
        </authorList>
    </citation>
    <scope>NUCLEOTIDE SEQUENCE [LARGE SCALE GENOMIC DNA]</scope>
    <source>
        <strain evidence="3">CGMCC 1.6489</strain>
    </source>
</reference>
<dbReference type="Pfam" id="PF24684">
    <property type="entry name" value="Vgb_lyase"/>
    <property type="match status" value="1"/>
</dbReference>
<dbReference type="OrthoDB" id="9812926at2"/>
<organism evidence="2 3">
    <name type="scientific">Marinobacter segnicrescens</name>
    <dbReference type="NCBI Taxonomy" id="430453"/>
    <lineage>
        <taxon>Bacteria</taxon>
        <taxon>Pseudomonadati</taxon>
        <taxon>Pseudomonadota</taxon>
        <taxon>Gammaproteobacteria</taxon>
        <taxon>Pseudomonadales</taxon>
        <taxon>Marinobacteraceae</taxon>
        <taxon>Marinobacter</taxon>
    </lineage>
</organism>
<dbReference type="SUPFAM" id="SSF101898">
    <property type="entry name" value="NHL repeat"/>
    <property type="match status" value="1"/>
</dbReference>
<name>A0A1I0CI99_9GAMM</name>
<keyword evidence="3" id="KW-1185">Reference proteome</keyword>